<dbReference type="AlphaFoldDB" id="A0A1H8YV95"/>
<evidence type="ECO:0000256" key="1">
    <source>
        <dbReference type="SAM" id="Phobius"/>
    </source>
</evidence>
<feature type="transmembrane region" description="Helical" evidence="1">
    <location>
        <begin position="6"/>
        <end position="23"/>
    </location>
</feature>
<accession>A0A1H8YV95</accession>
<dbReference type="EMBL" id="FOEI01000001">
    <property type="protein sequence ID" value="SEP56046.1"/>
    <property type="molecule type" value="Genomic_DNA"/>
</dbReference>
<keyword evidence="3" id="KW-1185">Reference proteome</keyword>
<dbReference type="Pfam" id="PF12869">
    <property type="entry name" value="tRNA_anti-like"/>
    <property type="match status" value="1"/>
</dbReference>
<protein>
    <submittedName>
        <fullName evidence="2">tRNA_anti-like</fullName>
    </submittedName>
</protein>
<dbReference type="RefSeq" id="WP_091464114.1">
    <property type="nucleotide sequence ID" value="NZ_FOEI01000001.1"/>
</dbReference>
<dbReference type="OrthoDB" id="1449127at2"/>
<name>A0A1H8YV95_9FLAO</name>
<keyword evidence="1" id="KW-0472">Membrane</keyword>
<proteinExistence type="predicted"/>
<keyword evidence="1" id="KW-0812">Transmembrane</keyword>
<organism evidence="2 3">
    <name type="scientific">Flavobacterium urocaniciphilum</name>
    <dbReference type="NCBI Taxonomy" id="1299341"/>
    <lineage>
        <taxon>Bacteria</taxon>
        <taxon>Pseudomonadati</taxon>
        <taxon>Bacteroidota</taxon>
        <taxon>Flavobacteriia</taxon>
        <taxon>Flavobacteriales</taxon>
        <taxon>Flavobacteriaceae</taxon>
        <taxon>Flavobacterium</taxon>
    </lineage>
</organism>
<reference evidence="2 3" key="1">
    <citation type="submission" date="2016-10" db="EMBL/GenBank/DDBJ databases">
        <authorList>
            <person name="de Groot N.N."/>
        </authorList>
    </citation>
    <scope>NUCLEOTIDE SEQUENCE [LARGE SCALE GENOMIC DNA]</scope>
    <source>
        <strain evidence="2 3">DSM 27078</strain>
    </source>
</reference>
<dbReference type="Proteomes" id="UP000198648">
    <property type="component" value="Unassembled WGS sequence"/>
</dbReference>
<evidence type="ECO:0000313" key="2">
    <source>
        <dbReference type="EMBL" id="SEP56046.1"/>
    </source>
</evidence>
<sequence length="125" mass="14163">MKKKLLILVVLIIGMYFGYRYLYHEHRDIAKEEAAFALKVPALLKEFEVDETKANTKYLDKPVLISGKVTSVDVPSKTIVIDKKLLAILVKDTKVEVNTEISIQGRLIGYDNLLGEIKLDQSTIK</sequence>
<evidence type="ECO:0000313" key="3">
    <source>
        <dbReference type="Proteomes" id="UP000198648"/>
    </source>
</evidence>
<dbReference type="InterPro" id="IPR024422">
    <property type="entry name" value="Protein_unknown_function_OB"/>
</dbReference>
<keyword evidence="1" id="KW-1133">Transmembrane helix</keyword>
<dbReference type="STRING" id="1299341.SAMN05444005_101265"/>
<gene>
    <name evidence="2" type="ORF">SAMN05444005_101265</name>
</gene>